<gene>
    <name evidence="2" type="ORF">VTL71DRAFT_3983</name>
</gene>
<dbReference type="EMBL" id="JAZHXI010000013">
    <property type="protein sequence ID" value="KAL2064843.1"/>
    <property type="molecule type" value="Genomic_DNA"/>
</dbReference>
<name>A0ABR4C4I7_9HELO</name>
<accession>A0ABR4C4I7</accession>
<organism evidence="2 3">
    <name type="scientific">Oculimacula yallundae</name>
    <dbReference type="NCBI Taxonomy" id="86028"/>
    <lineage>
        <taxon>Eukaryota</taxon>
        <taxon>Fungi</taxon>
        <taxon>Dikarya</taxon>
        <taxon>Ascomycota</taxon>
        <taxon>Pezizomycotina</taxon>
        <taxon>Leotiomycetes</taxon>
        <taxon>Helotiales</taxon>
        <taxon>Ploettnerulaceae</taxon>
        <taxon>Oculimacula</taxon>
    </lineage>
</organism>
<feature type="compositionally biased region" description="Basic residues" evidence="1">
    <location>
        <begin position="1"/>
        <end position="11"/>
    </location>
</feature>
<comment type="caution">
    <text evidence="2">The sequence shown here is derived from an EMBL/GenBank/DDBJ whole genome shotgun (WGS) entry which is preliminary data.</text>
</comment>
<sequence>MELRTRIPRKQIRADYESTKNQAFLHQQPLNPERNEGANPSGSRRPAASERPAVDALMERKDQKFRTWADRYDDPEIAASDSIYSLCTGMDSNLAFATSSIKSVYESDPASILKGYETWHNGRCVSRIVPDEYSKAALIIEDSISHRLGSHTHILKSSGKVATYSPLSSNLKWYGSYLFKETFSTAISAVATSLCLRIGSLRSVPWVALTDEEVEKMYAGESFPDTKGLLGEEVIRKCWNEEFEMAEDVERS</sequence>
<evidence type="ECO:0000313" key="2">
    <source>
        <dbReference type="EMBL" id="KAL2064843.1"/>
    </source>
</evidence>
<feature type="compositionally biased region" description="Polar residues" evidence="1">
    <location>
        <begin position="19"/>
        <end position="30"/>
    </location>
</feature>
<dbReference type="Proteomes" id="UP001595075">
    <property type="component" value="Unassembled WGS sequence"/>
</dbReference>
<evidence type="ECO:0000256" key="1">
    <source>
        <dbReference type="SAM" id="MobiDB-lite"/>
    </source>
</evidence>
<keyword evidence="3" id="KW-1185">Reference proteome</keyword>
<feature type="region of interest" description="Disordered" evidence="1">
    <location>
        <begin position="1"/>
        <end position="53"/>
    </location>
</feature>
<protein>
    <submittedName>
        <fullName evidence="2">Uncharacterized protein</fullName>
    </submittedName>
</protein>
<reference evidence="2 3" key="1">
    <citation type="journal article" date="2024" name="Commun. Biol.">
        <title>Comparative genomic analysis of thermophilic fungi reveals convergent evolutionary adaptations and gene losses.</title>
        <authorList>
            <person name="Steindorff A.S."/>
            <person name="Aguilar-Pontes M.V."/>
            <person name="Robinson A.J."/>
            <person name="Andreopoulos B."/>
            <person name="LaButti K."/>
            <person name="Kuo A."/>
            <person name="Mondo S."/>
            <person name="Riley R."/>
            <person name="Otillar R."/>
            <person name="Haridas S."/>
            <person name="Lipzen A."/>
            <person name="Grimwood J."/>
            <person name="Schmutz J."/>
            <person name="Clum A."/>
            <person name="Reid I.D."/>
            <person name="Moisan M.C."/>
            <person name="Butler G."/>
            <person name="Nguyen T.T.M."/>
            <person name="Dewar K."/>
            <person name="Conant G."/>
            <person name="Drula E."/>
            <person name="Henrissat B."/>
            <person name="Hansel C."/>
            <person name="Singer S."/>
            <person name="Hutchinson M.I."/>
            <person name="de Vries R.P."/>
            <person name="Natvig D.O."/>
            <person name="Powell A.J."/>
            <person name="Tsang A."/>
            <person name="Grigoriev I.V."/>
        </authorList>
    </citation>
    <scope>NUCLEOTIDE SEQUENCE [LARGE SCALE GENOMIC DNA]</scope>
    <source>
        <strain evidence="2 3">CBS 494.80</strain>
    </source>
</reference>
<evidence type="ECO:0000313" key="3">
    <source>
        <dbReference type="Proteomes" id="UP001595075"/>
    </source>
</evidence>
<proteinExistence type="predicted"/>